<feature type="transmembrane region" description="Helical" evidence="5">
    <location>
        <begin position="6"/>
        <end position="26"/>
    </location>
</feature>
<dbReference type="InterPro" id="IPR011006">
    <property type="entry name" value="CheY-like_superfamily"/>
</dbReference>
<evidence type="ECO:0000313" key="9">
    <source>
        <dbReference type="EMBL" id="SCB35019.1"/>
    </source>
</evidence>
<evidence type="ECO:0000256" key="4">
    <source>
        <dbReference type="PROSITE-ProRule" id="PRU00169"/>
    </source>
</evidence>
<evidence type="ECO:0000256" key="5">
    <source>
        <dbReference type="SAM" id="Phobius"/>
    </source>
</evidence>
<dbReference type="InterPro" id="IPR004358">
    <property type="entry name" value="Sig_transdc_His_kin-like_C"/>
</dbReference>
<dbReference type="Pfam" id="PF05227">
    <property type="entry name" value="CHASE3"/>
    <property type="match status" value="1"/>
</dbReference>
<keyword evidence="5" id="KW-0812">Transmembrane</keyword>
<dbReference type="Pfam" id="PF00512">
    <property type="entry name" value="HisKA"/>
    <property type="match status" value="1"/>
</dbReference>
<reference evidence="10" key="1">
    <citation type="submission" date="2016-08" db="EMBL/GenBank/DDBJ databases">
        <authorList>
            <person name="Varghese N."/>
            <person name="Submissions Spin"/>
        </authorList>
    </citation>
    <scope>NUCLEOTIDE SEQUENCE [LARGE SCALE GENOMIC DNA]</scope>
    <source>
        <strain evidence="10">ERR11</strain>
    </source>
</reference>
<dbReference type="InterPro" id="IPR003594">
    <property type="entry name" value="HATPase_dom"/>
</dbReference>
<evidence type="ECO:0000256" key="2">
    <source>
        <dbReference type="ARBA" id="ARBA00012438"/>
    </source>
</evidence>
<dbReference type="CDD" id="cd00082">
    <property type="entry name" value="HisKA"/>
    <property type="match status" value="1"/>
</dbReference>
<dbReference type="PROSITE" id="PS50110">
    <property type="entry name" value="RESPONSE_REGULATORY"/>
    <property type="match status" value="1"/>
</dbReference>
<dbReference type="InterPro" id="IPR003661">
    <property type="entry name" value="HisK_dim/P_dom"/>
</dbReference>
<dbReference type="InterPro" id="IPR036890">
    <property type="entry name" value="HATPase_C_sf"/>
</dbReference>
<evidence type="ECO:0000259" key="8">
    <source>
        <dbReference type="PROSITE" id="PS50113"/>
    </source>
</evidence>
<dbReference type="InterPro" id="IPR000014">
    <property type="entry name" value="PAS"/>
</dbReference>
<dbReference type="InterPro" id="IPR035965">
    <property type="entry name" value="PAS-like_dom_sf"/>
</dbReference>
<dbReference type="SUPFAM" id="SSF47384">
    <property type="entry name" value="Homodimeric domain of signal transducing histidine kinase"/>
    <property type="match status" value="1"/>
</dbReference>
<evidence type="ECO:0000259" key="7">
    <source>
        <dbReference type="PROSITE" id="PS50110"/>
    </source>
</evidence>
<dbReference type="SUPFAM" id="SSF52172">
    <property type="entry name" value="CheY-like"/>
    <property type="match status" value="1"/>
</dbReference>
<feature type="domain" description="Response regulatory" evidence="7">
    <location>
        <begin position="628"/>
        <end position="744"/>
    </location>
</feature>
<keyword evidence="10" id="KW-1185">Reference proteome</keyword>
<dbReference type="PANTHER" id="PTHR43065:SF49">
    <property type="entry name" value="HISTIDINE KINASE"/>
    <property type="match status" value="1"/>
</dbReference>
<evidence type="ECO:0000259" key="6">
    <source>
        <dbReference type="PROSITE" id="PS50109"/>
    </source>
</evidence>
<dbReference type="RefSeq" id="WP_091956888.1">
    <property type="nucleotide sequence ID" value="NZ_FMAI01000006.1"/>
</dbReference>
<dbReference type="EC" id="2.7.13.3" evidence="2"/>
<dbReference type="InterPro" id="IPR000700">
    <property type="entry name" value="PAS-assoc_C"/>
</dbReference>
<dbReference type="PANTHER" id="PTHR43065">
    <property type="entry name" value="SENSOR HISTIDINE KINASE"/>
    <property type="match status" value="1"/>
</dbReference>
<gene>
    <name evidence="9" type="ORF">GA0061098_1006300</name>
</gene>
<dbReference type="AlphaFoldDB" id="A0A1C3W4T0"/>
<dbReference type="CDD" id="cd19410">
    <property type="entry name" value="HK9-like_sensor"/>
    <property type="match status" value="1"/>
</dbReference>
<dbReference type="CDD" id="cd00130">
    <property type="entry name" value="PAS"/>
    <property type="match status" value="1"/>
</dbReference>
<dbReference type="PROSITE" id="PS50113">
    <property type="entry name" value="PAC"/>
    <property type="match status" value="1"/>
</dbReference>
<dbReference type="Gene3D" id="1.10.287.130">
    <property type="match status" value="1"/>
</dbReference>
<comment type="catalytic activity">
    <reaction evidence="1">
        <text>ATP + protein L-histidine = ADP + protein N-phospho-L-histidine.</text>
        <dbReference type="EC" id="2.7.13.3"/>
    </reaction>
</comment>
<dbReference type="Pfam" id="PF02518">
    <property type="entry name" value="HATPase_c"/>
    <property type="match status" value="1"/>
</dbReference>
<dbReference type="InterPro" id="IPR001789">
    <property type="entry name" value="Sig_transdc_resp-reg_receiver"/>
</dbReference>
<dbReference type="InterPro" id="IPR013656">
    <property type="entry name" value="PAS_4"/>
</dbReference>
<accession>A0A1C3W4T0</accession>
<dbReference type="Pfam" id="PF00072">
    <property type="entry name" value="Response_reg"/>
    <property type="match status" value="1"/>
</dbReference>
<feature type="transmembrane region" description="Helical" evidence="5">
    <location>
        <begin position="176"/>
        <end position="197"/>
    </location>
</feature>
<organism evidence="9 10">
    <name type="scientific">Bradyrhizobium shewense</name>
    <dbReference type="NCBI Taxonomy" id="1761772"/>
    <lineage>
        <taxon>Bacteria</taxon>
        <taxon>Pseudomonadati</taxon>
        <taxon>Pseudomonadota</taxon>
        <taxon>Alphaproteobacteria</taxon>
        <taxon>Hyphomicrobiales</taxon>
        <taxon>Nitrobacteraceae</taxon>
        <taxon>Bradyrhizobium</taxon>
    </lineage>
</organism>
<dbReference type="EMBL" id="FMAI01000006">
    <property type="protein sequence ID" value="SCB35019.1"/>
    <property type="molecule type" value="Genomic_DNA"/>
</dbReference>
<dbReference type="InterPro" id="IPR007891">
    <property type="entry name" value="CHASE3"/>
</dbReference>
<evidence type="ECO:0000313" key="10">
    <source>
        <dbReference type="Proteomes" id="UP000199184"/>
    </source>
</evidence>
<dbReference type="PRINTS" id="PR00344">
    <property type="entry name" value="BCTRLSENSOR"/>
</dbReference>
<dbReference type="SMART" id="SM00388">
    <property type="entry name" value="HisKA"/>
    <property type="match status" value="1"/>
</dbReference>
<name>A0A1C3W4T0_9BRAD</name>
<dbReference type="Gene3D" id="3.30.450.20">
    <property type="entry name" value="PAS domain"/>
    <property type="match status" value="1"/>
</dbReference>
<proteinExistence type="predicted"/>
<dbReference type="SUPFAM" id="SSF55874">
    <property type="entry name" value="ATPase domain of HSP90 chaperone/DNA topoisomerase II/histidine kinase"/>
    <property type="match status" value="1"/>
</dbReference>
<feature type="modified residue" description="4-aspartylphosphate" evidence="4">
    <location>
        <position position="678"/>
    </location>
</feature>
<dbReference type="Gene3D" id="3.30.565.10">
    <property type="entry name" value="Histidine kinase-like ATPase, C-terminal domain"/>
    <property type="match status" value="1"/>
</dbReference>
<feature type="domain" description="Histidine kinase" evidence="6">
    <location>
        <begin position="386"/>
        <end position="609"/>
    </location>
</feature>
<dbReference type="SMART" id="SM00448">
    <property type="entry name" value="REC"/>
    <property type="match status" value="1"/>
</dbReference>
<keyword evidence="5" id="KW-0472">Membrane</keyword>
<feature type="domain" description="PAC" evidence="8">
    <location>
        <begin position="320"/>
        <end position="373"/>
    </location>
</feature>
<dbReference type="Proteomes" id="UP000199184">
    <property type="component" value="Unassembled WGS sequence"/>
</dbReference>
<dbReference type="Gene3D" id="3.40.50.2300">
    <property type="match status" value="1"/>
</dbReference>
<dbReference type="Pfam" id="PF08448">
    <property type="entry name" value="PAS_4"/>
    <property type="match status" value="1"/>
</dbReference>
<dbReference type="GO" id="GO:0000155">
    <property type="term" value="F:phosphorelay sensor kinase activity"/>
    <property type="evidence" value="ECO:0007669"/>
    <property type="project" value="InterPro"/>
</dbReference>
<keyword evidence="5" id="KW-1133">Transmembrane helix</keyword>
<dbReference type="SUPFAM" id="SSF55785">
    <property type="entry name" value="PYP-like sensor domain (PAS domain)"/>
    <property type="match status" value="1"/>
</dbReference>
<dbReference type="SMART" id="SM00387">
    <property type="entry name" value="HATPase_c"/>
    <property type="match status" value="1"/>
</dbReference>
<evidence type="ECO:0000256" key="3">
    <source>
        <dbReference type="ARBA" id="ARBA00022553"/>
    </source>
</evidence>
<dbReference type="PROSITE" id="PS50109">
    <property type="entry name" value="HIS_KIN"/>
    <property type="match status" value="1"/>
</dbReference>
<sequence length="752" mass="81396">MIPTQRVILGAGLAILLIITAASIALDVKSRSDATWVNHTVQVQKRISDLRVLLRRAESAARGYELYRNQTLADEFQGVRVQIAPALAELKRGVRDNPDQVTLLEGTEPLALRRVEIAAEAMRLRAANDQAGITALNSKAEGRGLMDTVMGNLDHLSADEERLLTARSQDSRRTGIVLLGIDVAGAVLILLLVALVMRKSQRATVELQSTLEQTQAAKHALEAAVAERTEHLVTAHDELRLSVNVLQSTFHSMAEAVLVIDAEGNVLLSNPAAERMLLHRAGMNLRNLRALSDVFHGDGVTPMKADELPSVRVLRGEQFEDLEMIVRPHSGNPPRHLMISGRPMLDGQGDITGAVLVYHDATMSRETERQLYQSQKLDAIGKLTGGVAHDFNNMLTVISGNTETLVASLKQQPELQRAARLIDDAAERCAELIQHLLAFARRQPLQPRNVEINAAIADIAKLLRPTLGEQIQIETVLEQGPMTAHIDPSRLTNAVLNMAINARDAMPNGGKLLLETHRVVLDEAYAQAHADVVAGPYVMLAVSDTGTGMSPDIQQKAFEPFFTTKEVGKGSGLGLSMVYGFVKQSGGHIKIYSEESHGTTIKLYLPPGEGAADVATAAAPQVEGGAEVIFVVEDDNLVRNFVTAQLESLGYKTIAAPDGRTALELIAAGQPFDLLFTDVVIPGGMSGRDLADEVAKLRPGVKVLYTSGYTDNAIVHHGKLDDGVMLLTKPYRRNQLAEMIRKALNGGTMTAS</sequence>
<protein>
    <recommendedName>
        <fullName evidence="2">histidine kinase</fullName>
        <ecNumber evidence="2">2.7.13.3</ecNumber>
    </recommendedName>
</protein>
<evidence type="ECO:0000256" key="1">
    <source>
        <dbReference type="ARBA" id="ARBA00000085"/>
    </source>
</evidence>
<dbReference type="InterPro" id="IPR036097">
    <property type="entry name" value="HisK_dim/P_sf"/>
</dbReference>
<keyword evidence="3 4" id="KW-0597">Phosphoprotein</keyword>
<dbReference type="InterPro" id="IPR005467">
    <property type="entry name" value="His_kinase_dom"/>
</dbReference>